<evidence type="ECO:0000256" key="3">
    <source>
        <dbReference type="ARBA" id="ARBA00004173"/>
    </source>
</evidence>
<comment type="similarity">
    <text evidence="5 14">Belongs to the serine/threonine dehydratase family.</text>
</comment>
<evidence type="ECO:0000313" key="19">
    <source>
        <dbReference type="Proteomes" id="UP001196530"/>
    </source>
</evidence>
<keyword evidence="11" id="KW-0496">Mitochondrion</keyword>
<dbReference type="InterPro" id="IPR036052">
    <property type="entry name" value="TrpB-like_PALP_sf"/>
</dbReference>
<proteinExistence type="inferred from homology"/>
<dbReference type="Gene3D" id="3.40.50.1100">
    <property type="match status" value="2"/>
</dbReference>
<sequence length="602" mass="66586">MSLPQPTANQPNPEPPTSKTADRTMAADVSIVRGDESLNNKKKVKKLKHQYMRKVAQLRLAQTVRRLYSSASDICRRFPDLSPADVLPNGRPDYVKMILTSRVYDVIDESPISNAVSLSQKTNSTVMLKREDLLPVFSFKLRGAYNMIAHLSDERKSKGVIACSAGNHAQGVAYSAREMGIPATIVMPVATPSIKFKNVSRLGSRVVLFGNDFDSAKAECERLTIEQGLTNIPPFDHPYVIAGQGTIAMELLRQVKSNKLSAVFVAVGGGGLLAGITAYLKRLAPHVKIIAVETFDADALRHSLEKGERVTLDSVGGFADGTAVRVVGEETFAVCREFGVDEVVRVTTDEICAAIKDVFEDTRSLMEPSGAMTVAGLKRYVELHPEIDHSTKTYVPVLSGANMNFDRLRFVSERAVLGEGKEVFLTVQIPDRPGTFAQLNHIIDPRNVTEFSYRISADSEETGLANIFTSFSVIDRNKELGKVMKELEQAGFKAQDLTDNEMAKSHGRYLVGGKVHVPGERIVSFEFPERPGALTRFLSSMEMNWNLTLFHYRNHGDDVGKVLAGICVPPEDNAKFDKFLKDLGYKYKDETDNLVFKTFLTR</sequence>
<evidence type="ECO:0000256" key="10">
    <source>
        <dbReference type="ARBA" id="ARBA00022898"/>
    </source>
</evidence>
<comment type="caution">
    <text evidence="18">The sequence shown here is derived from an EMBL/GenBank/DDBJ whole genome shotgun (WGS) entry which is preliminary data.</text>
</comment>
<organism evidence="18 19">
    <name type="scientific">Pichia angusta</name>
    <name type="common">Yeast</name>
    <name type="synonym">Hansenula polymorpha</name>
    <dbReference type="NCBI Taxonomy" id="870730"/>
    <lineage>
        <taxon>Eukaryota</taxon>
        <taxon>Fungi</taxon>
        <taxon>Dikarya</taxon>
        <taxon>Ascomycota</taxon>
        <taxon>Saccharomycotina</taxon>
        <taxon>Pichiomycetes</taxon>
        <taxon>Pichiales</taxon>
        <taxon>Pichiaceae</taxon>
        <taxon>Ogataea</taxon>
    </lineage>
</organism>
<dbReference type="PROSITE" id="PS00165">
    <property type="entry name" value="DEHYDRATASE_SER_THR"/>
    <property type="match status" value="1"/>
</dbReference>
<comment type="cofactor">
    <cofactor evidence="2 14">
        <name>pyridoxal 5'-phosphate</name>
        <dbReference type="ChEBI" id="CHEBI:597326"/>
    </cofactor>
</comment>
<dbReference type="InterPro" id="IPR002912">
    <property type="entry name" value="ACT_dom"/>
</dbReference>
<feature type="domain" description="ACT-like" evidence="17">
    <location>
        <begin position="423"/>
        <end position="499"/>
    </location>
</feature>
<evidence type="ECO:0000256" key="6">
    <source>
        <dbReference type="ARBA" id="ARBA00011881"/>
    </source>
</evidence>
<dbReference type="InterPro" id="IPR005787">
    <property type="entry name" value="Thr_deHydtase_biosynth"/>
</dbReference>
<evidence type="ECO:0000256" key="14">
    <source>
        <dbReference type="RuleBase" id="RU362012"/>
    </source>
</evidence>
<dbReference type="NCBIfam" id="TIGR01124">
    <property type="entry name" value="ilvA_2Cterm"/>
    <property type="match status" value="1"/>
</dbReference>
<evidence type="ECO:0000256" key="15">
    <source>
        <dbReference type="SAM" id="MobiDB-lite"/>
    </source>
</evidence>
<evidence type="ECO:0000256" key="5">
    <source>
        <dbReference type="ARBA" id="ARBA00010869"/>
    </source>
</evidence>
<feature type="compositionally biased region" description="Polar residues" evidence="15">
    <location>
        <begin position="1"/>
        <end position="11"/>
    </location>
</feature>
<dbReference type="InterPro" id="IPR000634">
    <property type="entry name" value="Ser/Thr_deHydtase_PyrdxlP-BS"/>
</dbReference>
<dbReference type="InterPro" id="IPR045865">
    <property type="entry name" value="ACT-like_dom_sf"/>
</dbReference>
<dbReference type="RefSeq" id="XP_043058300.1">
    <property type="nucleotide sequence ID" value="XM_043204909.1"/>
</dbReference>
<keyword evidence="9" id="KW-0677">Repeat</keyword>
<dbReference type="GO" id="GO:0006565">
    <property type="term" value="P:L-serine catabolic process"/>
    <property type="evidence" value="ECO:0007669"/>
    <property type="project" value="TreeGrafter"/>
</dbReference>
<dbReference type="GeneID" id="66128284"/>
<feature type="domain" description="ACT" evidence="16">
    <location>
        <begin position="424"/>
        <end position="502"/>
    </location>
</feature>
<feature type="domain" description="ACT-like" evidence="17">
    <location>
        <begin position="521"/>
        <end position="592"/>
    </location>
</feature>
<evidence type="ECO:0000259" key="17">
    <source>
        <dbReference type="PROSITE" id="PS51672"/>
    </source>
</evidence>
<dbReference type="SUPFAM" id="SSF53686">
    <property type="entry name" value="Tryptophan synthase beta subunit-like PLP-dependent enzymes"/>
    <property type="match status" value="1"/>
</dbReference>
<dbReference type="InterPro" id="IPR038110">
    <property type="entry name" value="TD_ACT-like_sf"/>
</dbReference>
<dbReference type="CDD" id="cd04906">
    <property type="entry name" value="ACT_ThrD-I_1"/>
    <property type="match status" value="1"/>
</dbReference>
<evidence type="ECO:0000256" key="7">
    <source>
        <dbReference type="ARBA" id="ARBA00022605"/>
    </source>
</evidence>
<comment type="subcellular location">
    <subcellularLocation>
        <location evidence="3">Mitochondrion</location>
    </subcellularLocation>
</comment>
<dbReference type="Gene3D" id="3.40.1020.10">
    <property type="entry name" value="Biosynthetic Threonine Deaminase, Domain 3"/>
    <property type="match status" value="1"/>
</dbReference>
<dbReference type="FunFam" id="3.40.50.1100:FF:000008">
    <property type="entry name" value="L-threonine dehydratase"/>
    <property type="match status" value="1"/>
</dbReference>
<dbReference type="Proteomes" id="UP001196530">
    <property type="component" value="Unassembled WGS sequence"/>
</dbReference>
<comment type="subunit">
    <text evidence="6">Homotetramer.</text>
</comment>
<dbReference type="Pfam" id="PF00291">
    <property type="entry name" value="PALP"/>
    <property type="match status" value="1"/>
</dbReference>
<dbReference type="PROSITE" id="PS51672">
    <property type="entry name" value="ACT_LIKE"/>
    <property type="match status" value="2"/>
</dbReference>
<protein>
    <recommendedName>
        <fullName evidence="14">Threonine dehydratase</fullName>
        <ecNumber evidence="14">4.3.1.19</ecNumber>
    </recommendedName>
    <alternativeName>
        <fullName evidence="14">Threonine deaminase</fullName>
    </alternativeName>
</protein>
<evidence type="ECO:0000256" key="8">
    <source>
        <dbReference type="ARBA" id="ARBA00022624"/>
    </source>
</evidence>
<dbReference type="EMBL" id="JAHLUX010000009">
    <property type="protein sequence ID" value="KAG7816769.1"/>
    <property type="molecule type" value="Genomic_DNA"/>
</dbReference>
<keyword evidence="8 14" id="KW-0412">Isoleucine biosynthesis</keyword>
<evidence type="ECO:0000256" key="1">
    <source>
        <dbReference type="ARBA" id="ARBA00001274"/>
    </source>
</evidence>
<evidence type="ECO:0000259" key="16">
    <source>
        <dbReference type="PROSITE" id="PS51671"/>
    </source>
</evidence>
<keyword evidence="10 14" id="KW-0663">Pyridoxal phosphate</keyword>
<dbReference type="CDD" id="cd04907">
    <property type="entry name" value="ACT_ThrD-I_2"/>
    <property type="match status" value="1"/>
</dbReference>
<evidence type="ECO:0000256" key="4">
    <source>
        <dbReference type="ARBA" id="ARBA00004810"/>
    </source>
</evidence>
<evidence type="ECO:0000256" key="9">
    <source>
        <dbReference type="ARBA" id="ARBA00022737"/>
    </source>
</evidence>
<accession>A0AAN6DC82</accession>
<dbReference type="GO" id="GO:0005739">
    <property type="term" value="C:mitochondrion"/>
    <property type="evidence" value="ECO:0007669"/>
    <property type="project" value="UniProtKB-SubCell"/>
</dbReference>
<dbReference type="InterPro" id="IPR001721">
    <property type="entry name" value="TD_ACT-like"/>
</dbReference>
<keyword evidence="7 14" id="KW-0028">Amino-acid biosynthesis</keyword>
<gene>
    <name evidence="18" type="ORF">KL928_004233</name>
</gene>
<evidence type="ECO:0000256" key="13">
    <source>
        <dbReference type="ARBA" id="ARBA00023304"/>
    </source>
</evidence>
<evidence type="ECO:0000313" key="18">
    <source>
        <dbReference type="EMBL" id="KAG7816769.1"/>
    </source>
</evidence>
<comment type="catalytic activity">
    <reaction evidence="1 14">
        <text>L-threonine = 2-oxobutanoate + NH4(+)</text>
        <dbReference type="Rhea" id="RHEA:22108"/>
        <dbReference type="ChEBI" id="CHEBI:16763"/>
        <dbReference type="ChEBI" id="CHEBI:28938"/>
        <dbReference type="ChEBI" id="CHEBI:57926"/>
        <dbReference type="EC" id="4.3.1.19"/>
    </reaction>
</comment>
<dbReference type="InterPro" id="IPR001926">
    <property type="entry name" value="TrpB-like_PALP"/>
</dbReference>
<dbReference type="SUPFAM" id="SSF55021">
    <property type="entry name" value="ACT-like"/>
    <property type="match status" value="1"/>
</dbReference>
<name>A0AAN6DC82_PICAN</name>
<dbReference type="GO" id="GO:0030170">
    <property type="term" value="F:pyridoxal phosphate binding"/>
    <property type="evidence" value="ECO:0007669"/>
    <property type="project" value="InterPro"/>
</dbReference>
<dbReference type="GO" id="GO:0009097">
    <property type="term" value="P:isoleucine biosynthetic process"/>
    <property type="evidence" value="ECO:0007669"/>
    <property type="project" value="UniProtKB-UniRule"/>
</dbReference>
<reference evidence="18" key="1">
    <citation type="journal article" date="2021" name="G3 (Bethesda)">
        <title>Genomic diversity, chromosomal rearrangements, and interspecies hybridization in the ogataea polymorpha species complex.</title>
        <authorList>
            <person name="Hanson S.J."/>
            <person name="Cinneide E.O."/>
            <person name="Salzberg L.I."/>
            <person name="Wolfe K.H."/>
            <person name="McGowan J."/>
            <person name="Fitzpatrick D.A."/>
            <person name="Matlin K."/>
        </authorList>
    </citation>
    <scope>NUCLEOTIDE SEQUENCE</scope>
    <source>
        <strain evidence="18">61-244</strain>
    </source>
</reference>
<evidence type="ECO:0000256" key="11">
    <source>
        <dbReference type="ARBA" id="ARBA00023128"/>
    </source>
</evidence>
<keyword evidence="12 14" id="KW-0456">Lyase</keyword>
<feature type="region of interest" description="Disordered" evidence="15">
    <location>
        <begin position="1"/>
        <end position="24"/>
    </location>
</feature>
<dbReference type="AlphaFoldDB" id="A0AAN6DC82"/>
<dbReference type="CDD" id="cd01562">
    <property type="entry name" value="Thr-dehyd"/>
    <property type="match status" value="1"/>
</dbReference>
<dbReference type="FunFam" id="3.40.1020.10:FF:000001">
    <property type="entry name" value="L-threonine dehydratase"/>
    <property type="match status" value="1"/>
</dbReference>
<dbReference type="EC" id="4.3.1.19" evidence="14"/>
<dbReference type="GO" id="GO:0003941">
    <property type="term" value="F:L-serine ammonia-lyase activity"/>
    <property type="evidence" value="ECO:0007669"/>
    <property type="project" value="TreeGrafter"/>
</dbReference>
<dbReference type="Pfam" id="PF00585">
    <property type="entry name" value="Thr_dehydrat_C"/>
    <property type="match status" value="2"/>
</dbReference>
<dbReference type="PANTHER" id="PTHR48078">
    <property type="entry name" value="THREONINE DEHYDRATASE, MITOCHONDRIAL-RELATED"/>
    <property type="match status" value="1"/>
</dbReference>
<dbReference type="NCBIfam" id="NF006674">
    <property type="entry name" value="PRK09224.1"/>
    <property type="match status" value="1"/>
</dbReference>
<dbReference type="FunFam" id="3.40.50.1100:FF:000005">
    <property type="entry name" value="Threonine dehydratase catabolic"/>
    <property type="match status" value="1"/>
</dbReference>
<evidence type="ECO:0000256" key="2">
    <source>
        <dbReference type="ARBA" id="ARBA00001933"/>
    </source>
</evidence>
<dbReference type="PANTHER" id="PTHR48078:SF11">
    <property type="entry name" value="THREONINE DEHYDRATASE, MITOCHONDRIAL"/>
    <property type="match status" value="1"/>
</dbReference>
<dbReference type="InterPro" id="IPR050147">
    <property type="entry name" value="Ser/Thr_Dehydratase"/>
</dbReference>
<dbReference type="GO" id="GO:0006567">
    <property type="term" value="P:L-threonine catabolic process"/>
    <property type="evidence" value="ECO:0007669"/>
    <property type="project" value="TreeGrafter"/>
</dbReference>
<dbReference type="GO" id="GO:0004794">
    <property type="term" value="F:threonine deaminase activity"/>
    <property type="evidence" value="ECO:0007669"/>
    <property type="project" value="UniProtKB-UniRule"/>
</dbReference>
<evidence type="ECO:0000256" key="12">
    <source>
        <dbReference type="ARBA" id="ARBA00023239"/>
    </source>
</evidence>
<comment type="pathway">
    <text evidence="4 14">Amino-acid biosynthesis; L-isoleucine biosynthesis; 2-oxobutanoate from L-threonine: step 1/1.</text>
</comment>
<dbReference type="PROSITE" id="PS51671">
    <property type="entry name" value="ACT"/>
    <property type="match status" value="1"/>
</dbReference>
<keyword evidence="13 14" id="KW-0100">Branched-chain amino acid biosynthesis</keyword>